<evidence type="ECO:0000313" key="2">
    <source>
        <dbReference type="Proteomes" id="UP000510721"/>
    </source>
</evidence>
<dbReference type="Gene3D" id="1.10.760.10">
    <property type="entry name" value="Cytochrome c-like domain"/>
    <property type="match status" value="1"/>
</dbReference>
<sequence>MYRSFKIALAMVLVMPIHLSAALAEGSLEQGEKVFKRCAACHAATDQNKTGPGLAGIVGRTAGKAADYNYSPGLASSTLVWDEKTLDSFLQGPRKLVPGTKMTLSVPKPDERQSVILYLKSLAAGN</sequence>
<proteinExistence type="predicted"/>
<accession>A0A859QW67</accession>
<dbReference type="Pfam" id="PF00034">
    <property type="entry name" value="Cytochrom_C"/>
    <property type="match status" value="1"/>
</dbReference>
<dbReference type="InterPro" id="IPR002327">
    <property type="entry name" value="Cyt_c_1A/1B"/>
</dbReference>
<dbReference type="InterPro" id="IPR009056">
    <property type="entry name" value="Cyt_c-like_dom"/>
</dbReference>
<dbReference type="RefSeq" id="WP_180941110.1">
    <property type="nucleotide sequence ID" value="NZ_CP041238.1"/>
</dbReference>
<dbReference type="AlphaFoldDB" id="A0A859QW67"/>
<name>A0A859QW67_9HYPH</name>
<gene>
    <name evidence="1" type="ORF">FKV68_08905</name>
</gene>
<dbReference type="SUPFAM" id="SSF46626">
    <property type="entry name" value="Cytochrome c"/>
    <property type="match status" value="1"/>
</dbReference>
<dbReference type="GO" id="GO:0009055">
    <property type="term" value="F:electron transfer activity"/>
    <property type="evidence" value="ECO:0007669"/>
    <property type="project" value="InterPro"/>
</dbReference>
<dbReference type="PANTHER" id="PTHR11961">
    <property type="entry name" value="CYTOCHROME C"/>
    <property type="match status" value="1"/>
</dbReference>
<organism evidence="1 2">
    <name type="scientific">Sinorhizobium mexicanum</name>
    <dbReference type="NCBI Taxonomy" id="375549"/>
    <lineage>
        <taxon>Bacteria</taxon>
        <taxon>Pseudomonadati</taxon>
        <taxon>Pseudomonadota</taxon>
        <taxon>Alphaproteobacteria</taxon>
        <taxon>Hyphomicrobiales</taxon>
        <taxon>Rhizobiaceae</taxon>
        <taxon>Sinorhizobium/Ensifer group</taxon>
        <taxon>Sinorhizobium</taxon>
    </lineage>
</organism>
<dbReference type="PRINTS" id="PR00604">
    <property type="entry name" value="CYTCHRMECIAB"/>
</dbReference>
<protein>
    <submittedName>
        <fullName evidence="1">Cytochrome c family protein</fullName>
    </submittedName>
</protein>
<reference evidence="1 2" key="1">
    <citation type="submission" date="2019-06" db="EMBL/GenBank/DDBJ databases">
        <title>Complete genome sequence of Ensifer mexicanus ITTG R7 isolated from nodules of Acacia angustissima (Mill.) Kuntze.</title>
        <authorList>
            <person name="Rincon-Rosales R."/>
            <person name="Rogel M.A."/>
            <person name="Guerrero G."/>
            <person name="Rincon-Molina C.I."/>
            <person name="Lopez-Lopez A."/>
            <person name="Martinez-Romero E."/>
        </authorList>
    </citation>
    <scope>NUCLEOTIDE SEQUENCE [LARGE SCALE GENOMIC DNA]</scope>
    <source>
        <strain evidence="1 2">ITTG R7</strain>
    </source>
</reference>
<dbReference type="InterPro" id="IPR036909">
    <property type="entry name" value="Cyt_c-like_dom_sf"/>
</dbReference>
<dbReference type="KEGG" id="emx:FKV68_08905"/>
<dbReference type="GO" id="GO:0020037">
    <property type="term" value="F:heme binding"/>
    <property type="evidence" value="ECO:0007669"/>
    <property type="project" value="InterPro"/>
</dbReference>
<dbReference type="PROSITE" id="PS51007">
    <property type="entry name" value="CYTC"/>
    <property type="match status" value="1"/>
</dbReference>
<dbReference type="Proteomes" id="UP000510721">
    <property type="component" value="Chromosome"/>
</dbReference>
<keyword evidence="2" id="KW-1185">Reference proteome</keyword>
<dbReference type="EMBL" id="CP041238">
    <property type="protein sequence ID" value="QLL61558.1"/>
    <property type="molecule type" value="Genomic_DNA"/>
</dbReference>
<evidence type="ECO:0000313" key="1">
    <source>
        <dbReference type="EMBL" id="QLL61558.1"/>
    </source>
</evidence>